<organism evidence="1 2">
    <name type="scientific">Fluviibacter phosphoraccumulans</name>
    <dbReference type="NCBI Taxonomy" id="1751046"/>
    <lineage>
        <taxon>Bacteria</taxon>
        <taxon>Pseudomonadati</taxon>
        <taxon>Pseudomonadota</taxon>
        <taxon>Betaproteobacteria</taxon>
        <taxon>Rhodocyclales</taxon>
        <taxon>Fluviibacteraceae</taxon>
        <taxon>Fluviibacter</taxon>
    </lineage>
</organism>
<dbReference type="Gene3D" id="3.40.190.10">
    <property type="entry name" value="Periplasmic binding protein-like II"/>
    <property type="match status" value="2"/>
</dbReference>
<keyword evidence="2" id="KW-1185">Reference proteome</keyword>
<dbReference type="PANTHER" id="PTHR42941:SF1">
    <property type="entry name" value="SLL1037 PROTEIN"/>
    <property type="match status" value="1"/>
</dbReference>
<dbReference type="EMBL" id="AP022345">
    <property type="protein sequence ID" value="BBU69473.1"/>
    <property type="molecule type" value="Genomic_DNA"/>
</dbReference>
<dbReference type="InterPro" id="IPR011852">
    <property type="entry name" value="TRAP_TAXI"/>
</dbReference>
<sequence>MPRRPKKPLPKVSRNYREIIADELLAFWTSLVSNWMFILPSILVIVVLVHLVRPMPPATVRIATGQTNSTSEVIGQQFREAFAKHHVKLELIPSSGAQDNIKLIESGQVDAAFSQGGVDLGEHGGVLRSLGSIAYQPLWLFYRGPEVKQQDLNHFLKDRTVSLNIPGSGSRVLAEQILQAHEINIDTPRFVTMNASDSLKALHKGEIDAMFVVAGMESRNVLDLLESPGIHVFDFNMADAYARRFKYLDAIVLPRGALDLSPVSPSTNINLLATTVDILATDQLHPAIQLLFLDAARNFDEKRATFFSMDGKFPTYMDTRIPESEVARRFFKEGTPFLWGYAPYWIASLFDEIWFYLLAFGAIAIPALSFLPNYRKTHAELTLEECYSALRAIEIEMAQARTVKNYDYQGLLHRLDTLKLRVRSLWIPTGNRQFYYDLRAAVNIVREDLLADMKRPD</sequence>
<accession>A0A679I505</accession>
<dbReference type="Proteomes" id="UP000463961">
    <property type="component" value="Chromosome"/>
</dbReference>
<dbReference type="OrthoDB" id="237270at2"/>
<evidence type="ECO:0000313" key="2">
    <source>
        <dbReference type="Proteomes" id="UP000463961"/>
    </source>
</evidence>
<dbReference type="AlphaFoldDB" id="A0A679I505"/>
<dbReference type="PANTHER" id="PTHR42941">
    <property type="entry name" value="SLL1037 PROTEIN"/>
    <property type="match status" value="1"/>
</dbReference>
<dbReference type="Pfam" id="PF16868">
    <property type="entry name" value="NMT1_3"/>
    <property type="match status" value="1"/>
</dbReference>
<reference evidence="2" key="1">
    <citation type="submission" date="2020-01" db="EMBL/GenBank/DDBJ databases">
        <title>Phosphoaccumulans saitamaens gen. nov., sp. nov., a polyphosphate accumulating bacterium isolated from surface river water.</title>
        <authorList>
            <person name="Watanabe K."/>
            <person name="Suda W."/>
        </authorList>
    </citation>
    <scope>NUCLEOTIDE SEQUENCE [LARGE SCALE GENOMIC DNA]</scope>
    <source>
        <strain evidence="2">ICHIAU1</strain>
    </source>
</reference>
<dbReference type="SUPFAM" id="SSF53850">
    <property type="entry name" value="Periplasmic binding protein-like II"/>
    <property type="match status" value="1"/>
</dbReference>
<protein>
    <submittedName>
        <fullName evidence="1">Uncharacterized protein</fullName>
    </submittedName>
</protein>
<name>A0A679I505_9RHOO</name>
<proteinExistence type="predicted"/>
<evidence type="ECO:0000313" key="1">
    <source>
        <dbReference type="EMBL" id="BBU69473.1"/>
    </source>
</evidence>
<dbReference type="RefSeq" id="WP_162049820.1">
    <property type="nucleotide sequence ID" value="NZ_AP019011.1"/>
</dbReference>
<gene>
    <name evidence="1" type="ORF">ICHIAU1_17560</name>
</gene>